<dbReference type="Pfam" id="PF06271">
    <property type="entry name" value="RDD"/>
    <property type="match status" value="1"/>
</dbReference>
<evidence type="ECO:0000256" key="6">
    <source>
        <dbReference type="SAM" id="Phobius"/>
    </source>
</evidence>
<evidence type="ECO:0000256" key="5">
    <source>
        <dbReference type="ARBA" id="ARBA00023136"/>
    </source>
</evidence>
<feature type="transmembrane region" description="Helical" evidence="6">
    <location>
        <begin position="93"/>
        <end position="118"/>
    </location>
</feature>
<evidence type="ECO:0000256" key="1">
    <source>
        <dbReference type="ARBA" id="ARBA00004651"/>
    </source>
</evidence>
<evidence type="ECO:0000313" key="8">
    <source>
        <dbReference type="EMBL" id="SKA13657.1"/>
    </source>
</evidence>
<keyword evidence="3 6" id="KW-0812">Transmembrane</keyword>
<proteinExistence type="predicted"/>
<dbReference type="RefSeq" id="WP_078761995.1">
    <property type="nucleotide sequence ID" value="NZ_FUWS01000006.1"/>
</dbReference>
<dbReference type="InterPro" id="IPR051791">
    <property type="entry name" value="Pra-immunoreactive"/>
</dbReference>
<feature type="domain" description="RDD" evidence="7">
    <location>
        <begin position="46"/>
        <end position="190"/>
    </location>
</feature>
<dbReference type="GO" id="GO:0005886">
    <property type="term" value="C:plasma membrane"/>
    <property type="evidence" value="ECO:0007669"/>
    <property type="project" value="UniProtKB-SubCell"/>
</dbReference>
<dbReference type="EMBL" id="FUWS01000006">
    <property type="protein sequence ID" value="SKA13657.1"/>
    <property type="molecule type" value="Genomic_DNA"/>
</dbReference>
<keyword evidence="2" id="KW-1003">Cell membrane</keyword>
<protein>
    <submittedName>
        <fullName evidence="8">RDD family protein</fullName>
    </submittedName>
</protein>
<evidence type="ECO:0000256" key="2">
    <source>
        <dbReference type="ARBA" id="ARBA00022475"/>
    </source>
</evidence>
<keyword evidence="4 6" id="KW-1133">Transmembrane helix</keyword>
<dbReference type="AlphaFoldDB" id="A0A1T4RCN7"/>
<dbReference type="InterPro" id="IPR010432">
    <property type="entry name" value="RDD"/>
</dbReference>
<dbReference type="PANTHER" id="PTHR36115">
    <property type="entry name" value="PROLINE-RICH ANTIGEN HOMOLOG-RELATED"/>
    <property type="match status" value="1"/>
</dbReference>
<dbReference type="OrthoDB" id="9774993at2"/>
<dbReference type="PANTHER" id="PTHR36115:SF6">
    <property type="entry name" value="PROLINE-RICH ANTIGEN HOMOLOG"/>
    <property type="match status" value="1"/>
</dbReference>
<feature type="transmembrane region" description="Helical" evidence="6">
    <location>
        <begin position="60"/>
        <end position="81"/>
    </location>
</feature>
<dbReference type="Proteomes" id="UP000190637">
    <property type="component" value="Unassembled WGS sequence"/>
</dbReference>
<name>A0A1T4RCN7_9ACTN</name>
<gene>
    <name evidence="8" type="ORF">SAMN02745673_02700</name>
</gene>
<accession>A0A1T4RCN7</accession>
<dbReference type="STRING" id="1122192.SAMN02745673_02700"/>
<comment type="subcellular location">
    <subcellularLocation>
        <location evidence="1">Cell membrane</location>
        <topology evidence="1">Multi-pass membrane protein</topology>
    </subcellularLocation>
</comment>
<reference evidence="8 9" key="1">
    <citation type="submission" date="2017-02" db="EMBL/GenBank/DDBJ databases">
        <authorList>
            <person name="Peterson S.W."/>
        </authorList>
    </citation>
    <scope>NUCLEOTIDE SEQUENCE [LARGE SCALE GENOMIC DNA]</scope>
    <source>
        <strain evidence="8 9">DSM 45154</strain>
    </source>
</reference>
<evidence type="ECO:0000259" key="7">
    <source>
        <dbReference type="Pfam" id="PF06271"/>
    </source>
</evidence>
<sequence>MSLPPPPGVPYGPGYGPPVAPPHYPGYGYPAAHHLGGPIAYGPQPASWGVRLGAHIIDGFIATFIGFTVYLAGALVVMVPLSVALDGRPESTIASIMVPSVLLIAAAALFSSFAYYWLSYSRSGQTLGKRMVGIKVIAMATGLPPTKKAAAGRVLTQFLLAYVPFGSLLDGLWPLWDEPYRQALHDKAAKTRVIAV</sequence>
<keyword evidence="5 6" id="KW-0472">Membrane</keyword>
<keyword evidence="9" id="KW-1185">Reference proteome</keyword>
<evidence type="ECO:0000313" key="9">
    <source>
        <dbReference type="Proteomes" id="UP000190637"/>
    </source>
</evidence>
<evidence type="ECO:0000256" key="3">
    <source>
        <dbReference type="ARBA" id="ARBA00022692"/>
    </source>
</evidence>
<evidence type="ECO:0000256" key="4">
    <source>
        <dbReference type="ARBA" id="ARBA00022989"/>
    </source>
</evidence>
<organism evidence="8 9">
    <name type="scientific">Marinactinospora thermotolerans DSM 45154</name>
    <dbReference type="NCBI Taxonomy" id="1122192"/>
    <lineage>
        <taxon>Bacteria</taxon>
        <taxon>Bacillati</taxon>
        <taxon>Actinomycetota</taxon>
        <taxon>Actinomycetes</taxon>
        <taxon>Streptosporangiales</taxon>
        <taxon>Nocardiopsidaceae</taxon>
        <taxon>Marinactinospora</taxon>
    </lineage>
</organism>